<comment type="caution">
    <text evidence="2">The sequence shown here is derived from an EMBL/GenBank/DDBJ whole genome shotgun (WGS) entry which is preliminary data.</text>
</comment>
<evidence type="ECO:0000256" key="1">
    <source>
        <dbReference type="SAM" id="MobiDB-lite"/>
    </source>
</evidence>
<evidence type="ECO:0000313" key="2">
    <source>
        <dbReference type="EMBL" id="KAK4312399.1"/>
    </source>
</evidence>
<sequence>MDGSVERRDSGREGGRAGGREGGREGQVMERALEAVMERGDSDGQSGGVVEILTESEAVMMIEYSDFSPCLRLPPDVGAMDDGVEK</sequence>
<organism evidence="2 3">
    <name type="scientific">Petrolisthes manimaculis</name>
    <dbReference type="NCBI Taxonomy" id="1843537"/>
    <lineage>
        <taxon>Eukaryota</taxon>
        <taxon>Metazoa</taxon>
        <taxon>Ecdysozoa</taxon>
        <taxon>Arthropoda</taxon>
        <taxon>Crustacea</taxon>
        <taxon>Multicrustacea</taxon>
        <taxon>Malacostraca</taxon>
        <taxon>Eumalacostraca</taxon>
        <taxon>Eucarida</taxon>
        <taxon>Decapoda</taxon>
        <taxon>Pleocyemata</taxon>
        <taxon>Anomura</taxon>
        <taxon>Galatheoidea</taxon>
        <taxon>Porcellanidae</taxon>
        <taxon>Petrolisthes</taxon>
    </lineage>
</organism>
<feature type="region of interest" description="Disordered" evidence="1">
    <location>
        <begin position="1"/>
        <end position="26"/>
    </location>
</feature>
<proteinExistence type="predicted"/>
<accession>A0AAE1PQ94</accession>
<protein>
    <submittedName>
        <fullName evidence="2">Uncharacterized protein</fullName>
    </submittedName>
</protein>
<name>A0AAE1PQ94_9EUCA</name>
<gene>
    <name evidence="2" type="ORF">Pmani_016178</name>
</gene>
<reference evidence="2" key="1">
    <citation type="submission" date="2023-11" db="EMBL/GenBank/DDBJ databases">
        <title>Genome assemblies of two species of porcelain crab, Petrolisthes cinctipes and Petrolisthes manimaculis (Anomura: Porcellanidae).</title>
        <authorList>
            <person name="Angst P."/>
        </authorList>
    </citation>
    <scope>NUCLEOTIDE SEQUENCE</scope>
    <source>
        <strain evidence="2">PB745_02</strain>
        <tissue evidence="2">Gill</tissue>
    </source>
</reference>
<dbReference type="AlphaFoldDB" id="A0AAE1PQ94"/>
<evidence type="ECO:0000313" key="3">
    <source>
        <dbReference type="Proteomes" id="UP001292094"/>
    </source>
</evidence>
<keyword evidence="3" id="KW-1185">Reference proteome</keyword>
<dbReference type="EMBL" id="JAWZYT010001415">
    <property type="protein sequence ID" value="KAK4312399.1"/>
    <property type="molecule type" value="Genomic_DNA"/>
</dbReference>
<dbReference type="Proteomes" id="UP001292094">
    <property type="component" value="Unassembled WGS sequence"/>
</dbReference>